<proteinExistence type="predicted"/>
<feature type="compositionally biased region" description="Polar residues" evidence="5">
    <location>
        <begin position="427"/>
        <end position="440"/>
    </location>
</feature>
<feature type="compositionally biased region" description="Low complexity" evidence="5">
    <location>
        <begin position="191"/>
        <end position="205"/>
    </location>
</feature>
<dbReference type="CDD" id="cd23954">
    <property type="entry name" value="AMO1_CTD"/>
    <property type="match status" value="1"/>
</dbReference>
<comment type="caution">
    <text evidence="7">The sequence shown here is derived from an EMBL/GenBank/DDBJ whole genome shotgun (WGS) entry which is preliminary data.</text>
</comment>
<dbReference type="GO" id="GO:0008270">
    <property type="term" value="F:zinc ion binding"/>
    <property type="evidence" value="ECO:0007669"/>
    <property type="project" value="UniProtKB-KW"/>
</dbReference>
<feature type="region of interest" description="Disordered" evidence="5">
    <location>
        <begin position="418"/>
        <end position="511"/>
    </location>
</feature>
<dbReference type="InterPro" id="IPR036855">
    <property type="entry name" value="Znf_CCCH_sf"/>
</dbReference>
<feature type="compositionally biased region" description="Low complexity" evidence="5">
    <location>
        <begin position="216"/>
        <end position="227"/>
    </location>
</feature>
<feature type="domain" description="C3H1-type" evidence="6">
    <location>
        <begin position="1"/>
        <end position="27"/>
    </location>
</feature>
<keyword evidence="1 4" id="KW-0479">Metal-binding</keyword>
<feature type="compositionally biased region" description="Polar residues" evidence="5">
    <location>
        <begin position="447"/>
        <end position="460"/>
    </location>
</feature>
<evidence type="ECO:0000256" key="4">
    <source>
        <dbReference type="PROSITE-ProRule" id="PRU00723"/>
    </source>
</evidence>
<feature type="compositionally biased region" description="Low complexity" evidence="5">
    <location>
        <begin position="49"/>
        <end position="59"/>
    </location>
</feature>
<dbReference type="Pfam" id="PF18044">
    <property type="entry name" value="zf-CCCH_4"/>
    <property type="match status" value="1"/>
</dbReference>
<keyword evidence="3 4" id="KW-0862">Zinc</keyword>
<evidence type="ECO:0000259" key="6">
    <source>
        <dbReference type="PROSITE" id="PS50103"/>
    </source>
</evidence>
<dbReference type="AlphaFoldDB" id="A0A218YVJ9"/>
<evidence type="ECO:0000313" key="8">
    <source>
        <dbReference type="Proteomes" id="UP000242519"/>
    </source>
</evidence>
<feature type="region of interest" description="Disordered" evidence="5">
    <location>
        <begin position="25"/>
        <end position="67"/>
    </location>
</feature>
<evidence type="ECO:0000256" key="2">
    <source>
        <dbReference type="ARBA" id="ARBA00022771"/>
    </source>
</evidence>
<name>A0A218YVJ9_9HELO</name>
<reference evidence="7 8" key="1">
    <citation type="submission" date="2017-04" db="EMBL/GenBank/DDBJ databases">
        <title>Draft genome sequence of Marssonina coronaria NL1: causal agent of apple blotch.</title>
        <authorList>
            <person name="Cheng Q."/>
        </authorList>
    </citation>
    <scope>NUCLEOTIDE SEQUENCE [LARGE SCALE GENOMIC DNA]</scope>
    <source>
        <strain evidence="7 8">NL1</strain>
    </source>
</reference>
<organism evidence="7 8">
    <name type="scientific">Diplocarpon coronariae</name>
    <dbReference type="NCBI Taxonomy" id="2795749"/>
    <lineage>
        <taxon>Eukaryota</taxon>
        <taxon>Fungi</taxon>
        <taxon>Dikarya</taxon>
        <taxon>Ascomycota</taxon>
        <taxon>Pezizomycotina</taxon>
        <taxon>Leotiomycetes</taxon>
        <taxon>Helotiales</taxon>
        <taxon>Drepanopezizaceae</taxon>
        <taxon>Diplocarpon</taxon>
    </lineage>
</organism>
<dbReference type="InterPro" id="IPR000571">
    <property type="entry name" value="Znf_CCCH"/>
</dbReference>
<dbReference type="PANTHER" id="PTHR21099:SF2">
    <property type="entry name" value="SI:CH211-113E8.11"/>
    <property type="match status" value="1"/>
</dbReference>
<keyword evidence="8" id="KW-1185">Reference proteome</keyword>
<evidence type="ECO:0000313" key="7">
    <source>
        <dbReference type="EMBL" id="OWO99316.1"/>
    </source>
</evidence>
<dbReference type="PROSITE" id="PS50103">
    <property type="entry name" value="ZF_C3H1"/>
    <property type="match status" value="1"/>
</dbReference>
<dbReference type="Proteomes" id="UP000242519">
    <property type="component" value="Unassembled WGS sequence"/>
</dbReference>
<feature type="region of interest" description="Disordered" evidence="5">
    <location>
        <begin position="337"/>
        <end position="395"/>
    </location>
</feature>
<dbReference type="InParanoid" id="A0A218YVJ9"/>
<dbReference type="Gene3D" id="4.10.1000.10">
    <property type="entry name" value="Zinc finger, CCCH-type"/>
    <property type="match status" value="1"/>
</dbReference>
<feature type="region of interest" description="Disordered" evidence="5">
    <location>
        <begin position="181"/>
        <end position="227"/>
    </location>
</feature>
<dbReference type="SUPFAM" id="SSF90229">
    <property type="entry name" value="CCCH zinc finger"/>
    <property type="match status" value="1"/>
</dbReference>
<sequence length="607" mass="63595">MPPTVCRFWQQGNCRNGNNCKFLHQSSSNSNPNHQPLSNGNRFAALQDNGNSRNNSSNGYQSRTTPAGTLPYFLDKNALLVDLTSERPQWILSAYGPGRGAPAQLFGGPLREQSFEEMRLLHYMAMASGNPQQAAQHAEKLFHDSEQQIQAALNDIDGAINFVIASENVHPNRIDIVRESQAAGPGSQSNPLGSQSSLQPASSSAPNPFGGANAQPPAGSAFGAPSAPAFGRPTSLGGYFGRQSGLDQKSSAFTGGNSAFGAPTQLGFGGVFGQSAALGQKPNPFGAAPFSNFAGTPNPFGQQKPDIIAFGNPSTSSPFGAPTQTVALNPFGVSSSQAVSSSPFGGPSQTVISNPFGAASQSTQPNPFGQLSDPTTSSNTFGRNPVQSNPLGGATEFGVSSHAENAFGVSIQRQPPQGVSNLFGGASSPQLNPFGATSSAPAARNPFAQQFSTPPTNANSFGHPIPRANGTASDTPQPPRQHVTNGTSGNVQIGAPHPRIETYSTKDASGRLKTFKGKQVTYKGAEPATGDRPAKMGDPGYTGPDGKWERIWFPDGAPVFNKDTAVDDSLYDGNIESAYRYAKQTGAFQGGKMPLLPPKREWCSWDF</sequence>
<feature type="compositionally biased region" description="Polar residues" evidence="5">
    <location>
        <begin position="347"/>
        <end position="390"/>
    </location>
</feature>
<keyword evidence="2 4" id="KW-0863">Zinc-finger</keyword>
<dbReference type="EMBL" id="MZNU01000364">
    <property type="protein sequence ID" value="OWO99316.1"/>
    <property type="molecule type" value="Genomic_DNA"/>
</dbReference>
<gene>
    <name evidence="7" type="ORF">B2J93_424</name>
</gene>
<dbReference type="SMART" id="SM00356">
    <property type="entry name" value="ZnF_C3H1"/>
    <property type="match status" value="1"/>
</dbReference>
<evidence type="ECO:0000256" key="1">
    <source>
        <dbReference type="ARBA" id="ARBA00022723"/>
    </source>
</evidence>
<feature type="zinc finger region" description="C3H1-type" evidence="4">
    <location>
        <begin position="1"/>
        <end position="27"/>
    </location>
</feature>
<protein>
    <submittedName>
        <fullName evidence="7">CCCH zinc finger domain protein</fullName>
    </submittedName>
</protein>
<dbReference type="PANTHER" id="PTHR21099">
    <property type="entry name" value="RAD201"/>
    <property type="match status" value="1"/>
</dbReference>
<evidence type="ECO:0000256" key="3">
    <source>
        <dbReference type="ARBA" id="ARBA00022833"/>
    </source>
</evidence>
<dbReference type="GO" id="GO:0005634">
    <property type="term" value="C:nucleus"/>
    <property type="evidence" value="ECO:0007669"/>
    <property type="project" value="TreeGrafter"/>
</dbReference>
<feature type="compositionally biased region" description="Low complexity" evidence="5">
    <location>
        <begin position="25"/>
        <end position="39"/>
    </location>
</feature>
<feature type="compositionally biased region" description="Polar residues" evidence="5">
    <location>
        <begin position="482"/>
        <end position="491"/>
    </location>
</feature>
<dbReference type="InterPro" id="IPR041367">
    <property type="entry name" value="Znf-CCCH_4"/>
</dbReference>
<dbReference type="STRING" id="503106.A0A218YVJ9"/>
<evidence type="ECO:0000256" key="5">
    <source>
        <dbReference type="SAM" id="MobiDB-lite"/>
    </source>
</evidence>
<dbReference type="OrthoDB" id="20729at2759"/>
<accession>A0A218YVJ9</accession>